<dbReference type="Proteomes" id="UP001302812">
    <property type="component" value="Unassembled WGS sequence"/>
</dbReference>
<evidence type="ECO:0000256" key="1">
    <source>
        <dbReference type="ARBA" id="ARBA00001974"/>
    </source>
</evidence>
<feature type="domain" description="FAD-binding" evidence="6">
    <location>
        <begin position="123"/>
        <end position="354"/>
    </location>
</feature>
<proteinExistence type="predicted"/>
<evidence type="ECO:0000256" key="2">
    <source>
        <dbReference type="ARBA" id="ARBA00022630"/>
    </source>
</evidence>
<protein>
    <submittedName>
        <fullName evidence="7">FAD/NAD(P)-binding domain-containing protein</fullName>
    </submittedName>
</protein>
<dbReference type="InterPro" id="IPR036188">
    <property type="entry name" value="FAD/NAD-bd_sf"/>
</dbReference>
<dbReference type="Gene3D" id="3.50.50.60">
    <property type="entry name" value="FAD/NAD(P)-binding domain"/>
    <property type="match status" value="1"/>
</dbReference>
<comment type="caution">
    <text evidence="7">The sequence shown here is derived from an EMBL/GenBank/DDBJ whole genome shotgun (WGS) entry which is preliminary data.</text>
</comment>
<evidence type="ECO:0000259" key="6">
    <source>
        <dbReference type="Pfam" id="PF01494"/>
    </source>
</evidence>
<comment type="cofactor">
    <cofactor evidence="1">
        <name>FAD</name>
        <dbReference type="ChEBI" id="CHEBI:57692"/>
    </cofactor>
</comment>
<dbReference type="Pfam" id="PF01494">
    <property type="entry name" value="FAD_binding_3"/>
    <property type="match status" value="1"/>
</dbReference>
<keyword evidence="4" id="KW-0560">Oxidoreductase</keyword>
<accession>A0AAN6YQR0</accession>
<keyword evidence="5" id="KW-0503">Monooxygenase</keyword>
<name>A0AAN6YQR0_9PEZI</name>
<evidence type="ECO:0000313" key="8">
    <source>
        <dbReference type="Proteomes" id="UP001302812"/>
    </source>
</evidence>
<dbReference type="RefSeq" id="XP_064669326.1">
    <property type="nucleotide sequence ID" value="XM_064815388.1"/>
</dbReference>
<reference evidence="7" key="2">
    <citation type="submission" date="2023-05" db="EMBL/GenBank/DDBJ databases">
        <authorList>
            <consortium name="Lawrence Berkeley National Laboratory"/>
            <person name="Steindorff A."/>
            <person name="Hensen N."/>
            <person name="Bonometti L."/>
            <person name="Westerberg I."/>
            <person name="Brannstrom I.O."/>
            <person name="Guillou S."/>
            <person name="Cros-Aarteil S."/>
            <person name="Calhoun S."/>
            <person name="Haridas S."/>
            <person name="Kuo A."/>
            <person name="Mondo S."/>
            <person name="Pangilinan J."/>
            <person name="Riley R."/>
            <person name="Labutti K."/>
            <person name="Andreopoulos B."/>
            <person name="Lipzen A."/>
            <person name="Chen C."/>
            <person name="Yanf M."/>
            <person name="Daum C."/>
            <person name="Ng V."/>
            <person name="Clum A."/>
            <person name="Ohm R."/>
            <person name="Martin F."/>
            <person name="Silar P."/>
            <person name="Natvig D."/>
            <person name="Lalanne C."/>
            <person name="Gautier V."/>
            <person name="Ament-Velasquez S.L."/>
            <person name="Kruys A."/>
            <person name="Hutchinson M.I."/>
            <person name="Powell A.J."/>
            <person name="Barry K."/>
            <person name="Miller A.N."/>
            <person name="Grigoriev I.V."/>
            <person name="Debuchy R."/>
            <person name="Gladieux P."/>
            <person name="Thoren M.H."/>
            <person name="Johannesson H."/>
        </authorList>
    </citation>
    <scope>NUCLEOTIDE SEQUENCE</scope>
    <source>
        <strain evidence="7">CBS 508.74</strain>
    </source>
</reference>
<evidence type="ECO:0000256" key="5">
    <source>
        <dbReference type="ARBA" id="ARBA00023033"/>
    </source>
</evidence>
<dbReference type="InterPro" id="IPR002938">
    <property type="entry name" value="FAD-bd"/>
</dbReference>
<dbReference type="PANTHER" id="PTHR47178">
    <property type="entry name" value="MONOOXYGENASE, FAD-BINDING"/>
    <property type="match status" value="1"/>
</dbReference>
<dbReference type="GeneID" id="89939513"/>
<dbReference type="GO" id="GO:0071949">
    <property type="term" value="F:FAD binding"/>
    <property type="evidence" value="ECO:0007669"/>
    <property type="project" value="InterPro"/>
</dbReference>
<dbReference type="AlphaFoldDB" id="A0AAN6YQR0"/>
<keyword evidence="8" id="KW-1185">Reference proteome</keyword>
<sequence length="412" mass="46068">MDSTKASETLRVLVIGGGSAGLLMGHVFKRAGIEAAVFEQDQSPTARQRDWNFGIYWAQSRIEECLASELYAQINQTQTDRAYRHFEGSVLPVYNGQTGELLKDLPAPHAIRLRRRSWLDLIRTGVDIRYGKRLVSIATTEQGVTATFEDGTTEEGSLLIGCEGAHSVARNFLFQMTPNEAELLELPISAFVTITNFSRDLALALRKVHPTYVITVDPTGLFFFCSAHNCDSEDSAEWTFMFVITWKTKDGENRTALSQDNNLLLDTMLSHSQHLAYPFKDALHAIPRNTKCWHTRMSYWPTKPWDNRGGRVTLAGDAAHPMTFHRGQGLGNAITDVAELQIHLRAMKAHTREELAKAIGKYEQEVWTRGLAAVMENAENTVAVHDWEKVTQSPLVVKGLKKVADKPNGDEA</sequence>
<evidence type="ECO:0000313" key="7">
    <source>
        <dbReference type="EMBL" id="KAK4111756.1"/>
    </source>
</evidence>
<dbReference type="GO" id="GO:0004497">
    <property type="term" value="F:monooxygenase activity"/>
    <property type="evidence" value="ECO:0007669"/>
    <property type="project" value="UniProtKB-KW"/>
</dbReference>
<dbReference type="PRINTS" id="PR00420">
    <property type="entry name" value="RNGMNOXGNASE"/>
</dbReference>
<organism evidence="7 8">
    <name type="scientific">Canariomyces notabilis</name>
    <dbReference type="NCBI Taxonomy" id="2074819"/>
    <lineage>
        <taxon>Eukaryota</taxon>
        <taxon>Fungi</taxon>
        <taxon>Dikarya</taxon>
        <taxon>Ascomycota</taxon>
        <taxon>Pezizomycotina</taxon>
        <taxon>Sordariomycetes</taxon>
        <taxon>Sordariomycetidae</taxon>
        <taxon>Sordariales</taxon>
        <taxon>Chaetomiaceae</taxon>
        <taxon>Canariomyces</taxon>
    </lineage>
</organism>
<keyword evidence="2" id="KW-0285">Flavoprotein</keyword>
<evidence type="ECO:0000256" key="4">
    <source>
        <dbReference type="ARBA" id="ARBA00023002"/>
    </source>
</evidence>
<gene>
    <name evidence="7" type="ORF">N656DRAFT_780492</name>
</gene>
<reference evidence="7" key="1">
    <citation type="journal article" date="2023" name="Mol. Phylogenet. Evol.">
        <title>Genome-scale phylogeny and comparative genomics of the fungal order Sordariales.</title>
        <authorList>
            <person name="Hensen N."/>
            <person name="Bonometti L."/>
            <person name="Westerberg I."/>
            <person name="Brannstrom I.O."/>
            <person name="Guillou S."/>
            <person name="Cros-Aarteil S."/>
            <person name="Calhoun S."/>
            <person name="Haridas S."/>
            <person name="Kuo A."/>
            <person name="Mondo S."/>
            <person name="Pangilinan J."/>
            <person name="Riley R."/>
            <person name="LaButti K."/>
            <person name="Andreopoulos B."/>
            <person name="Lipzen A."/>
            <person name="Chen C."/>
            <person name="Yan M."/>
            <person name="Daum C."/>
            <person name="Ng V."/>
            <person name="Clum A."/>
            <person name="Steindorff A."/>
            <person name="Ohm R.A."/>
            <person name="Martin F."/>
            <person name="Silar P."/>
            <person name="Natvig D.O."/>
            <person name="Lalanne C."/>
            <person name="Gautier V."/>
            <person name="Ament-Velasquez S.L."/>
            <person name="Kruys A."/>
            <person name="Hutchinson M.I."/>
            <person name="Powell A.J."/>
            <person name="Barry K."/>
            <person name="Miller A.N."/>
            <person name="Grigoriev I.V."/>
            <person name="Debuchy R."/>
            <person name="Gladieux P."/>
            <person name="Hiltunen Thoren M."/>
            <person name="Johannesson H."/>
        </authorList>
    </citation>
    <scope>NUCLEOTIDE SEQUENCE</scope>
    <source>
        <strain evidence="7">CBS 508.74</strain>
    </source>
</reference>
<evidence type="ECO:0000256" key="3">
    <source>
        <dbReference type="ARBA" id="ARBA00022827"/>
    </source>
</evidence>
<keyword evidence="3" id="KW-0274">FAD</keyword>
<dbReference type="SUPFAM" id="SSF51905">
    <property type="entry name" value="FAD/NAD(P)-binding domain"/>
    <property type="match status" value="1"/>
</dbReference>
<dbReference type="PANTHER" id="PTHR47178:SF3">
    <property type="entry name" value="FAD-BINDING DOMAIN-CONTAINING PROTEIN"/>
    <property type="match status" value="1"/>
</dbReference>
<dbReference type="EMBL" id="MU853345">
    <property type="protein sequence ID" value="KAK4111756.1"/>
    <property type="molecule type" value="Genomic_DNA"/>
</dbReference>